<evidence type="ECO:0000256" key="5">
    <source>
        <dbReference type="ARBA" id="ARBA00022927"/>
    </source>
</evidence>
<dbReference type="Proteomes" id="UP000694388">
    <property type="component" value="Unplaced"/>
</dbReference>
<dbReference type="Pfam" id="PF03177">
    <property type="entry name" value="Nucleoporin_C"/>
    <property type="match status" value="1"/>
</dbReference>
<comment type="similarity">
    <text evidence="2">Belongs to the nucleoporin Nup133 family.</text>
</comment>
<feature type="compositionally biased region" description="Low complexity" evidence="8">
    <location>
        <begin position="25"/>
        <end position="41"/>
    </location>
</feature>
<dbReference type="FunFam" id="1.20.58.1380:FF:000001">
    <property type="entry name" value="Nuclear pore complex protein Nup133"/>
    <property type="match status" value="1"/>
</dbReference>
<dbReference type="InterPro" id="IPR037624">
    <property type="entry name" value="Nup133-like"/>
</dbReference>
<dbReference type="GO" id="GO:0016973">
    <property type="term" value="P:poly(A)+ mRNA export from nucleus"/>
    <property type="evidence" value="ECO:0007669"/>
    <property type="project" value="TreeGrafter"/>
</dbReference>
<dbReference type="PANTHER" id="PTHR13405">
    <property type="entry name" value="NUCLEAR PORE COMPLEX PROTEIN NUP133"/>
    <property type="match status" value="1"/>
</dbReference>
<accession>A0A8C4WV74</accession>
<organism evidence="11 12">
    <name type="scientific">Eptatretus burgeri</name>
    <name type="common">Inshore hagfish</name>
    <dbReference type="NCBI Taxonomy" id="7764"/>
    <lineage>
        <taxon>Eukaryota</taxon>
        <taxon>Metazoa</taxon>
        <taxon>Chordata</taxon>
        <taxon>Craniata</taxon>
        <taxon>Vertebrata</taxon>
        <taxon>Cyclostomata</taxon>
        <taxon>Myxini</taxon>
        <taxon>Myxiniformes</taxon>
        <taxon>Myxinidae</taxon>
        <taxon>Eptatretinae</taxon>
        <taxon>Eptatretus</taxon>
    </lineage>
</organism>
<proteinExistence type="inferred from homology"/>
<evidence type="ECO:0000256" key="8">
    <source>
        <dbReference type="SAM" id="MobiDB-lite"/>
    </source>
</evidence>
<dbReference type="InterPro" id="IPR015943">
    <property type="entry name" value="WD40/YVTN_repeat-like_dom_sf"/>
</dbReference>
<evidence type="ECO:0000256" key="1">
    <source>
        <dbReference type="ARBA" id="ARBA00004259"/>
    </source>
</evidence>
<dbReference type="GO" id="GO:0031080">
    <property type="term" value="C:nuclear pore outer ring"/>
    <property type="evidence" value="ECO:0007669"/>
    <property type="project" value="TreeGrafter"/>
</dbReference>
<dbReference type="SUPFAM" id="SSF117289">
    <property type="entry name" value="Nucleoporin domain"/>
    <property type="match status" value="1"/>
</dbReference>
<feature type="region of interest" description="Disordered" evidence="8">
    <location>
        <begin position="1"/>
        <end position="55"/>
    </location>
</feature>
<reference evidence="11" key="2">
    <citation type="submission" date="2025-09" db="UniProtKB">
        <authorList>
            <consortium name="Ensembl"/>
        </authorList>
    </citation>
    <scope>IDENTIFICATION</scope>
</reference>
<evidence type="ECO:0000256" key="6">
    <source>
        <dbReference type="ARBA" id="ARBA00023010"/>
    </source>
</evidence>
<keyword evidence="12" id="KW-1185">Reference proteome</keyword>
<protein>
    <submittedName>
        <fullName evidence="11">Nucleoporin 133</fullName>
    </submittedName>
</protein>
<dbReference type="PANTHER" id="PTHR13405:SF11">
    <property type="entry name" value="NUCLEAR PORE COMPLEX PROTEIN NUP133"/>
    <property type="match status" value="1"/>
</dbReference>
<dbReference type="Ensembl" id="ENSEBUT00000013398.1">
    <property type="protein sequence ID" value="ENSEBUP00000012822.1"/>
    <property type="gene ID" value="ENSEBUG00000008027.1"/>
</dbReference>
<keyword evidence="7" id="KW-0539">Nucleus</keyword>
<evidence type="ECO:0000259" key="10">
    <source>
        <dbReference type="Pfam" id="PF08801"/>
    </source>
</evidence>
<dbReference type="AlphaFoldDB" id="A0A8C4WV74"/>
<keyword evidence="4" id="KW-0509">mRNA transport</keyword>
<name>A0A8C4WV74_EPTBU</name>
<comment type="subcellular location">
    <subcellularLocation>
        <location evidence="1">Nucleus envelope</location>
    </subcellularLocation>
</comment>
<evidence type="ECO:0000256" key="4">
    <source>
        <dbReference type="ARBA" id="ARBA00022816"/>
    </source>
</evidence>
<sequence length="1200" mass="134917">MFSPRDSARRQHSGLTRRPLTAAKGLSSSPGFGSPGGRVSPVMSPGFSPNRVTAASPRRSLLRRSSLVQAPYSPVIMEGAPHYTMQSFGPSLPVAVMEALTMATAKQQKTVKINEHGWAWLVCGSRLLVWKVSHHCSAKSSLCKELQLPPTTLPWSVELVAVSCHGDRSSFQHISVMVVSRDGALRYWSSLAQVGSFVESFSDCGGVQYKSLRALKNGSFVLASTKSQLWLSSFSETSIQLRPLGQGMSVFSGIGRRVSSVFGFLSSPITESKTICVLVHTESDAVYCLTTSGLHKWEIGQQQERLVLSWDCESLLRERLTHSIWNFDDGDDGMKARAQIRYLDLQSIQGGLIMLVAAWLPDERPCLVNYALVSLCDVGDRIEDDYVIEVLKYTQSGHPDAVACSLLVPDPAGQLAFVYNEEEVFAGSLGTRWTSLVQEKISFSAPGDGLLGGGSVDGQGVFFSLIHGLVVISPCQEESLLPPAVETSLSASVVAHPEDMTALEASLLRGDSNQQDENVEALKMAFLHSCRKDHGMSQSIIEKQFPVEDARVLDLVVARLSETMVDDFPATDPRWTKSVPDEGSGFSHSSLLLLHQLKDKLTAHKVYLSFLCERGILQRLGDARLRDGCPCTARLLCEHAEKLMAAIALKQQHERQPELVARMIRRVLTRRLVSVPENLTPADVFFREVTRIDDIIEVLLEEEDDVLQRCREDMTECTQTVFLVNNIILEMLRKALQYRNQEWYLYALNVQYKANSESISWTEMEVIRNVLCKQHDLVLGQIYPEVDGLSRRSLLDQLVSLVDICLEGYVSQLQWLTESLPLNQERHVAVEAEFSRRRSELLLPYLALGQHERVAVLAEKFCDFDLLVRLCEQTDDQTRLQRYMTQFADKNFSEFLFRWYMEEGKRSKLLNQPIAQHSQLARFLQAHEHIGWLHDIHTQRFGKASSTLRNMASQEKKFFSRKKTLLSLGKLTALASDLPPEELHETLEEIRSEQGFQLYQESLPKSLLDKKDIDVDTMGVLTACELIMLFIDKDNQEANEFDFKKALELLLYVKLDDDSNGVEQELKVKIFSQALLRDDWRAIKRADDPVKAANGSVFGRLLELLMHDDMLLPEFLPHVNVLLGASELRDLARDPVFEFLLRANFEHYAERALLSSTSLATTDTVYYGGEGFGVRLQKIGVEDLHNFKPISLLVNQFVVL</sequence>
<dbReference type="InterPro" id="IPR007187">
    <property type="entry name" value="Nucleoporin_Nup133/Nup155_C"/>
</dbReference>
<evidence type="ECO:0000256" key="7">
    <source>
        <dbReference type="ARBA" id="ARBA00023242"/>
    </source>
</evidence>
<dbReference type="GO" id="GO:0017056">
    <property type="term" value="F:structural constituent of nuclear pore"/>
    <property type="evidence" value="ECO:0007669"/>
    <property type="project" value="InterPro"/>
</dbReference>
<feature type="domain" description="Nucleoporin Nup133/Nup155-like N-terminal" evidence="10">
    <location>
        <begin position="90"/>
        <end position="424"/>
    </location>
</feature>
<dbReference type="GeneTree" id="ENSGT00390000011529"/>
<dbReference type="GO" id="GO:0006606">
    <property type="term" value="P:protein import into nucleus"/>
    <property type="evidence" value="ECO:0007669"/>
    <property type="project" value="TreeGrafter"/>
</dbReference>
<feature type="domain" description="Nucleoporin Nup133/Nup155-like C-terminal" evidence="9">
    <location>
        <begin position="847"/>
        <end position="1019"/>
    </location>
</feature>
<dbReference type="Gene3D" id="1.20.58.1380">
    <property type="match status" value="1"/>
</dbReference>
<dbReference type="Pfam" id="PF08801">
    <property type="entry name" value="Nucleoporin_N"/>
    <property type="match status" value="1"/>
</dbReference>
<reference evidence="11" key="1">
    <citation type="submission" date="2025-08" db="UniProtKB">
        <authorList>
            <consortium name="Ensembl"/>
        </authorList>
    </citation>
    <scope>IDENTIFICATION</scope>
</reference>
<dbReference type="Gene3D" id="1.25.40.700">
    <property type="match status" value="1"/>
</dbReference>
<dbReference type="Gene3D" id="2.130.10.10">
    <property type="entry name" value="YVTN repeat-like/Quinoprotein amine dehydrogenase"/>
    <property type="match status" value="1"/>
</dbReference>
<evidence type="ECO:0000313" key="11">
    <source>
        <dbReference type="Ensembl" id="ENSEBUP00000012822.1"/>
    </source>
</evidence>
<evidence type="ECO:0000313" key="12">
    <source>
        <dbReference type="Proteomes" id="UP000694388"/>
    </source>
</evidence>
<keyword evidence="6" id="KW-0811">Translocation</keyword>
<keyword evidence="3" id="KW-0813">Transport</keyword>
<keyword evidence="5" id="KW-0653">Protein transport</keyword>
<evidence type="ECO:0000259" key="9">
    <source>
        <dbReference type="Pfam" id="PF03177"/>
    </source>
</evidence>
<evidence type="ECO:0000256" key="2">
    <source>
        <dbReference type="ARBA" id="ARBA00005569"/>
    </source>
</evidence>
<dbReference type="InterPro" id="IPR014908">
    <property type="entry name" value="Nucleoporin_Nup133/Nup155_N"/>
</dbReference>
<dbReference type="GO" id="GO:0000972">
    <property type="term" value="P:transcription-dependent tethering of RNA polymerase II gene DNA at nuclear periphery"/>
    <property type="evidence" value="ECO:0007669"/>
    <property type="project" value="TreeGrafter"/>
</dbReference>
<evidence type="ECO:0000256" key="3">
    <source>
        <dbReference type="ARBA" id="ARBA00022448"/>
    </source>
</evidence>